<dbReference type="InterPro" id="IPR007627">
    <property type="entry name" value="RNA_pol_sigma70_r2"/>
</dbReference>
<feature type="compositionally biased region" description="Low complexity" evidence="1">
    <location>
        <begin position="378"/>
        <end position="395"/>
    </location>
</feature>
<dbReference type="Gene3D" id="1.10.1740.10">
    <property type="match status" value="1"/>
</dbReference>
<protein>
    <submittedName>
        <fullName evidence="4">Sigma-70 family RNA polymerase sigma factor</fullName>
    </submittedName>
</protein>
<proteinExistence type="predicted"/>
<evidence type="ECO:0000313" key="4">
    <source>
        <dbReference type="EMBL" id="MBT0770631.1"/>
    </source>
</evidence>
<dbReference type="InterPro" id="IPR014284">
    <property type="entry name" value="RNA_pol_sigma-70_dom"/>
</dbReference>
<dbReference type="Pfam" id="PF07603">
    <property type="entry name" value="Lcl_C"/>
    <property type="match status" value="2"/>
</dbReference>
<dbReference type="Proteomes" id="UP001197247">
    <property type="component" value="Unassembled WGS sequence"/>
</dbReference>
<feature type="region of interest" description="Disordered" evidence="1">
    <location>
        <begin position="344"/>
        <end position="415"/>
    </location>
</feature>
<dbReference type="PANTHER" id="PTHR35812">
    <property type="entry name" value="LIPOPROTEIN"/>
    <property type="match status" value="1"/>
</dbReference>
<dbReference type="PANTHER" id="PTHR35812:SF1">
    <property type="entry name" value="LIPOPROTEIN"/>
    <property type="match status" value="1"/>
</dbReference>
<feature type="compositionally biased region" description="Low complexity" evidence="1">
    <location>
        <begin position="344"/>
        <end position="358"/>
    </location>
</feature>
<evidence type="ECO:0000256" key="1">
    <source>
        <dbReference type="SAM" id="MobiDB-lite"/>
    </source>
</evidence>
<feature type="domain" description="RNA polymerase sigma-70 region 2" evidence="2">
    <location>
        <begin position="24"/>
        <end position="89"/>
    </location>
</feature>
<comment type="caution">
    <text evidence="4">The sequence shown here is derived from an EMBL/GenBank/DDBJ whole genome shotgun (WGS) entry which is preliminary data.</text>
</comment>
<gene>
    <name evidence="4" type="ORF">KIH74_16935</name>
</gene>
<organism evidence="4 5">
    <name type="scientific">Kineosporia corallincola</name>
    <dbReference type="NCBI Taxonomy" id="2835133"/>
    <lineage>
        <taxon>Bacteria</taxon>
        <taxon>Bacillati</taxon>
        <taxon>Actinomycetota</taxon>
        <taxon>Actinomycetes</taxon>
        <taxon>Kineosporiales</taxon>
        <taxon>Kineosporiaceae</taxon>
        <taxon>Kineosporia</taxon>
    </lineage>
</organism>
<accession>A0ABS5THR2</accession>
<dbReference type="Pfam" id="PF04542">
    <property type="entry name" value="Sigma70_r2"/>
    <property type="match status" value="1"/>
</dbReference>
<reference evidence="4 5" key="1">
    <citation type="submission" date="2021-05" db="EMBL/GenBank/DDBJ databases">
        <title>Kineosporia and Streptomyces sp. nov. two new marine actinobacteria isolated from Coral.</title>
        <authorList>
            <person name="Buangrab K."/>
            <person name="Sutthacheep M."/>
            <person name="Yeemin T."/>
            <person name="Harunari E."/>
            <person name="Igarashi Y."/>
            <person name="Kanchanasin P."/>
            <person name="Tanasupawat S."/>
            <person name="Phongsopitanun W."/>
        </authorList>
    </citation>
    <scope>NUCLEOTIDE SEQUENCE [LARGE SCALE GENOMIC DNA]</scope>
    <source>
        <strain evidence="4 5">J2-2</strain>
    </source>
</reference>
<feature type="compositionally biased region" description="Polar residues" evidence="1">
    <location>
        <begin position="396"/>
        <end position="409"/>
    </location>
</feature>
<sequence>MEEDEPGLVRDAQAGDHAALRELLARYVPLVYNLVGRSVSRPADVEDVTQEALLRIVRDLPELGSPASFRSWLVTVTVHQIGDHFRRLGAEPLIPVGPAELEQVAENAEPGIGFEDLAVLWFDLQGQHRELVNAGRWLDQEHRTLLALWWEECAGRITRAEIATALEVGEAHTAVRLQRMREQLEQCRVAEAALDREPLCTVLDELVHDWDGEPNPLWRKRITRHVRTCVVCLRESGDQLPAARLFAGLQLLPLPAALVAALVARDLLPEHALFTDDVELVAEHPSSTGFNKDGGTWGTVRWAGRIATVTTAATLMLFAGGFLYDVTQTPRVRTETRNDATALSASMATQAPSATATPTPSPTPTPEAKKTTTRKAARATGAATSTGTCSTNGSTDRTWASWTMPNSGENLPDQHDYTVRANGTVLDDVTCLVWQQDVPQQRYTFEAAQNYCAGLDLAGGDWHLPTRVELTSLIDTTRSGTAIDQKAFPGTPVAFFWTSSPWATAHDPAFAWIVNFYEGITSNAADQSGEYAVRCVQSAAGKGSPDYEISDGQVEDPGTGLVWQRATGPAMSAQKATSYCAGLTLGGEKWRLPGVQELATLVDETIVGPAIDRDAFPDTPARDHYWSANQAAPEDGARWALSYDDGYTNYRDLSEAVVRCVRSA</sequence>
<dbReference type="RefSeq" id="WP_214156916.1">
    <property type="nucleotide sequence ID" value="NZ_JAHBAY010000006.1"/>
</dbReference>
<name>A0ABS5THR2_9ACTN</name>
<feature type="domain" description="Lcl C-terminal" evidence="3">
    <location>
        <begin position="553"/>
        <end position="662"/>
    </location>
</feature>
<dbReference type="InterPro" id="IPR013325">
    <property type="entry name" value="RNA_pol_sigma_r2"/>
</dbReference>
<dbReference type="InterPro" id="IPR011460">
    <property type="entry name" value="Lcl_C"/>
</dbReference>
<keyword evidence="5" id="KW-1185">Reference proteome</keyword>
<feature type="domain" description="Lcl C-terminal" evidence="3">
    <location>
        <begin position="423"/>
        <end position="536"/>
    </location>
</feature>
<dbReference type="SUPFAM" id="SSF88946">
    <property type="entry name" value="Sigma2 domain of RNA polymerase sigma factors"/>
    <property type="match status" value="1"/>
</dbReference>
<evidence type="ECO:0000259" key="2">
    <source>
        <dbReference type="Pfam" id="PF04542"/>
    </source>
</evidence>
<evidence type="ECO:0000313" key="5">
    <source>
        <dbReference type="Proteomes" id="UP001197247"/>
    </source>
</evidence>
<dbReference type="NCBIfam" id="TIGR02937">
    <property type="entry name" value="sigma70-ECF"/>
    <property type="match status" value="1"/>
</dbReference>
<dbReference type="EMBL" id="JAHBAY010000006">
    <property type="protein sequence ID" value="MBT0770631.1"/>
    <property type="molecule type" value="Genomic_DNA"/>
</dbReference>
<evidence type="ECO:0000259" key="3">
    <source>
        <dbReference type="Pfam" id="PF07603"/>
    </source>
</evidence>